<dbReference type="Pfam" id="PF07755">
    <property type="entry name" value="DUF1611"/>
    <property type="match status" value="1"/>
</dbReference>
<evidence type="ECO:0000313" key="4">
    <source>
        <dbReference type="Proteomes" id="UP001165263"/>
    </source>
</evidence>
<keyword evidence="4" id="KW-1185">Reference proteome</keyword>
<dbReference type="Proteomes" id="UP001165263">
    <property type="component" value="Unassembled WGS sequence"/>
</dbReference>
<dbReference type="Pfam" id="PF17396">
    <property type="entry name" value="DUF1611_N"/>
    <property type="match status" value="1"/>
</dbReference>
<accession>A0ABT2BXU9</accession>
<gene>
    <name evidence="3" type="ORF">NX786_11440</name>
</gene>
<dbReference type="Gene3D" id="3.40.50.720">
    <property type="entry name" value="NAD(P)-binding Rossmann-like Domain"/>
    <property type="match status" value="1"/>
</dbReference>
<feature type="domain" description="D-glutamate N-acetyltransferase-like N-terminal" evidence="2">
    <location>
        <begin position="48"/>
        <end position="125"/>
    </location>
</feature>
<dbReference type="InterPro" id="IPR035086">
    <property type="entry name" value="DgcN-like_C"/>
</dbReference>
<sequence>MLVLRKPYLLFLGDARTPVDAKTALGVAQWCPDDVVGELRFAGAAVSTGMPAMGIAEAVAAGAGSLLIGIAPAGGQLPPHWLPTLFEAVDAGLDIVSGLHTRLNDFPELVRAATAAQVQLHDVRHGAWPRVTGTGRKRAGRRLLTVGTDCALGKKYTALAVTRSLQARGIPATFRATGQTGIMIAGSGVAIDAVVADFIAGAAEHLSPDNAGDHWDVIEGQGSLFHPAYAGVSLGLLHGSQPDALVLCHEPGRTALDALPAFPTPRLADAIDAYLRAGRLTNPAIRCIGISVNSSALDDAQWAAYRDRTGAELGLPVVDPLRGGVEALTAAIVQPEETHHDA</sequence>
<organism evidence="3 4">
    <name type="scientific">Telluria mixta</name>
    <dbReference type="NCBI Taxonomy" id="34071"/>
    <lineage>
        <taxon>Bacteria</taxon>
        <taxon>Pseudomonadati</taxon>
        <taxon>Pseudomonadota</taxon>
        <taxon>Betaproteobacteria</taxon>
        <taxon>Burkholderiales</taxon>
        <taxon>Oxalobacteraceae</taxon>
        <taxon>Telluria group</taxon>
        <taxon>Telluria</taxon>
    </lineage>
</organism>
<name>A0ABT2BXU9_9BURK</name>
<dbReference type="SUPFAM" id="SSF52540">
    <property type="entry name" value="P-loop containing nucleoside triphosphate hydrolases"/>
    <property type="match status" value="1"/>
</dbReference>
<dbReference type="PANTHER" id="PTHR40690">
    <property type="entry name" value="GLL3100 PROTEIN"/>
    <property type="match status" value="1"/>
</dbReference>
<reference evidence="3" key="1">
    <citation type="submission" date="2022-08" db="EMBL/GenBank/DDBJ databases">
        <title>Reclassification of Massilia species as members of the genera Telluria, Duganella, Pseudoduganella, Mokoshia gen. nov. and Zemynaea gen. nov. using orthogonal and non-orthogonal genome-based approaches.</title>
        <authorList>
            <person name="Bowman J.P."/>
        </authorList>
    </citation>
    <scope>NUCLEOTIDE SEQUENCE</scope>
    <source>
        <strain evidence="3">LMG 11547</strain>
    </source>
</reference>
<dbReference type="EMBL" id="JANUHC010000003">
    <property type="protein sequence ID" value="MCS0629945.1"/>
    <property type="molecule type" value="Genomic_DNA"/>
</dbReference>
<evidence type="ECO:0000259" key="2">
    <source>
        <dbReference type="Pfam" id="PF17396"/>
    </source>
</evidence>
<comment type="caution">
    <text evidence="3">The sequence shown here is derived from an EMBL/GenBank/DDBJ whole genome shotgun (WGS) entry which is preliminary data.</text>
</comment>
<dbReference type="InterPro" id="IPR011669">
    <property type="entry name" value="DgcN-like"/>
</dbReference>
<evidence type="ECO:0000313" key="3">
    <source>
        <dbReference type="EMBL" id="MCS0629945.1"/>
    </source>
</evidence>
<dbReference type="InterPro" id="IPR035402">
    <property type="entry name" value="DgcN-like_N"/>
</dbReference>
<feature type="domain" description="D-glutamate N-acetyltransferase-like C-terminal" evidence="1">
    <location>
        <begin position="132"/>
        <end position="328"/>
    </location>
</feature>
<dbReference type="Gene3D" id="3.40.50.300">
    <property type="entry name" value="P-loop containing nucleotide triphosphate hydrolases"/>
    <property type="match status" value="1"/>
</dbReference>
<dbReference type="PANTHER" id="PTHR40690:SF1">
    <property type="entry name" value="DUF1611 DOMAIN-CONTAINING PROTEIN"/>
    <property type="match status" value="1"/>
</dbReference>
<dbReference type="PIRSF" id="PIRSF026760">
    <property type="entry name" value="UCP026760"/>
    <property type="match status" value="1"/>
</dbReference>
<protein>
    <submittedName>
        <fullName evidence="3">DUF1611 domain-containing protein</fullName>
    </submittedName>
</protein>
<evidence type="ECO:0000259" key="1">
    <source>
        <dbReference type="Pfam" id="PF07755"/>
    </source>
</evidence>
<dbReference type="RefSeq" id="WP_259449037.1">
    <property type="nucleotide sequence ID" value="NZ_CP119520.1"/>
</dbReference>
<dbReference type="InterPro" id="IPR027417">
    <property type="entry name" value="P-loop_NTPase"/>
</dbReference>
<proteinExistence type="predicted"/>